<accession>A0A401SEQ9</accession>
<sequence>MQSRLGVRVTEDSTFALASPRRTSREGKKKPRSENEQVYSRESGRTAAAAAAAACQLVSAGLSLLVPPLGLGLGLGLVLGLGHRSVRVRLGPGSFAGLNQASLNISQHQALE</sequence>
<organism evidence="2 3">
    <name type="scientific">Chiloscyllium punctatum</name>
    <name type="common">Brownbanded bambooshark</name>
    <name type="synonym">Hemiscyllium punctatum</name>
    <dbReference type="NCBI Taxonomy" id="137246"/>
    <lineage>
        <taxon>Eukaryota</taxon>
        <taxon>Metazoa</taxon>
        <taxon>Chordata</taxon>
        <taxon>Craniata</taxon>
        <taxon>Vertebrata</taxon>
        <taxon>Chondrichthyes</taxon>
        <taxon>Elasmobranchii</taxon>
        <taxon>Galeomorphii</taxon>
        <taxon>Galeoidea</taxon>
        <taxon>Orectolobiformes</taxon>
        <taxon>Hemiscylliidae</taxon>
        <taxon>Chiloscyllium</taxon>
    </lineage>
</organism>
<comment type="caution">
    <text evidence="2">The sequence shown here is derived from an EMBL/GenBank/DDBJ whole genome shotgun (WGS) entry which is preliminary data.</text>
</comment>
<keyword evidence="3" id="KW-1185">Reference proteome</keyword>
<name>A0A401SEQ9_CHIPU</name>
<gene>
    <name evidence="2" type="ORF">chiPu_0007305</name>
</gene>
<proteinExistence type="predicted"/>
<dbReference type="Proteomes" id="UP000287033">
    <property type="component" value="Unassembled WGS sequence"/>
</dbReference>
<dbReference type="EMBL" id="BEZZ01000223">
    <property type="protein sequence ID" value="GCC28871.1"/>
    <property type="molecule type" value="Genomic_DNA"/>
</dbReference>
<evidence type="ECO:0000313" key="3">
    <source>
        <dbReference type="Proteomes" id="UP000287033"/>
    </source>
</evidence>
<evidence type="ECO:0000256" key="1">
    <source>
        <dbReference type="SAM" id="MobiDB-lite"/>
    </source>
</evidence>
<protein>
    <submittedName>
        <fullName evidence="2">Uncharacterized protein</fullName>
    </submittedName>
</protein>
<evidence type="ECO:0000313" key="2">
    <source>
        <dbReference type="EMBL" id="GCC28871.1"/>
    </source>
</evidence>
<feature type="region of interest" description="Disordered" evidence="1">
    <location>
        <begin position="16"/>
        <end position="43"/>
    </location>
</feature>
<dbReference type="AlphaFoldDB" id="A0A401SEQ9"/>
<reference evidence="2 3" key="1">
    <citation type="journal article" date="2018" name="Nat. Ecol. Evol.">
        <title>Shark genomes provide insights into elasmobranch evolution and the origin of vertebrates.</title>
        <authorList>
            <person name="Hara Y"/>
            <person name="Yamaguchi K"/>
            <person name="Onimaru K"/>
            <person name="Kadota M"/>
            <person name="Koyanagi M"/>
            <person name="Keeley SD"/>
            <person name="Tatsumi K"/>
            <person name="Tanaka K"/>
            <person name="Motone F"/>
            <person name="Kageyama Y"/>
            <person name="Nozu R"/>
            <person name="Adachi N"/>
            <person name="Nishimura O"/>
            <person name="Nakagawa R"/>
            <person name="Tanegashima C"/>
            <person name="Kiyatake I"/>
            <person name="Matsumoto R"/>
            <person name="Murakumo K"/>
            <person name="Nishida K"/>
            <person name="Terakita A"/>
            <person name="Kuratani S"/>
            <person name="Sato K"/>
            <person name="Hyodo S Kuraku.S."/>
        </authorList>
    </citation>
    <scope>NUCLEOTIDE SEQUENCE [LARGE SCALE GENOMIC DNA]</scope>
</reference>